<evidence type="ECO:0000313" key="4">
    <source>
        <dbReference type="Proteomes" id="UP001230188"/>
    </source>
</evidence>
<reference evidence="3" key="1">
    <citation type="submission" date="2023-01" db="EMBL/GenBank/DDBJ databases">
        <title>Metagenome sequencing of chrysophaentin producing Chrysophaeum taylorii.</title>
        <authorList>
            <person name="Davison J."/>
            <person name="Bewley C."/>
        </authorList>
    </citation>
    <scope>NUCLEOTIDE SEQUENCE</scope>
    <source>
        <strain evidence="3">NIES-1699</strain>
    </source>
</reference>
<dbReference type="EMBL" id="JAQMWT010000014">
    <property type="protein sequence ID" value="KAJ8613983.1"/>
    <property type="molecule type" value="Genomic_DNA"/>
</dbReference>
<dbReference type="GO" id="GO:0008526">
    <property type="term" value="F:phosphatidylinositol transfer activity"/>
    <property type="evidence" value="ECO:0007669"/>
    <property type="project" value="TreeGrafter"/>
</dbReference>
<dbReference type="InterPro" id="IPR052578">
    <property type="entry name" value="PI_Transfer_CRAL-TRIO"/>
</dbReference>
<evidence type="ECO:0000256" key="1">
    <source>
        <dbReference type="SAM" id="SignalP"/>
    </source>
</evidence>
<feature type="domain" description="CRAL-TRIO" evidence="2">
    <location>
        <begin position="205"/>
        <end position="295"/>
    </location>
</feature>
<sequence>MMISTVLVLSLLDGSPAFQPVPTVPRMRIPAALRQPLLRTNSTILPRLIREVSLQRQRQYAKKVWVSLRGDIKTTLLWLALGRRRTAGTLTASQRSMIAMLRVEVARLKAVAAKRGMPLDDATLRRYLEAAGWSLQFRDRSVARAVEHTVEWRASAAAVRKPELDGRGLLLSQAAKSGDRVLRCECKLTAGRSPKWWQHALVSAVELASRDHATAKVCVLVDCRGAPGSSLFDAARSAASAFPLLSTHYPGRLGHVYVLGAGPASRACWWFIKNLLDANTRAKISFVSDTSALKQKGFKLV</sequence>
<dbReference type="InterPro" id="IPR036865">
    <property type="entry name" value="CRAL-TRIO_dom_sf"/>
</dbReference>
<dbReference type="SUPFAM" id="SSF52087">
    <property type="entry name" value="CRAL/TRIO domain"/>
    <property type="match status" value="1"/>
</dbReference>
<dbReference type="AlphaFoldDB" id="A0AAD7UNX7"/>
<dbReference type="Proteomes" id="UP001230188">
    <property type="component" value="Unassembled WGS sequence"/>
</dbReference>
<dbReference type="Pfam" id="PF00650">
    <property type="entry name" value="CRAL_TRIO"/>
    <property type="match status" value="1"/>
</dbReference>
<feature type="chain" id="PRO_5042120648" description="CRAL-TRIO domain-containing protein" evidence="1">
    <location>
        <begin position="18"/>
        <end position="301"/>
    </location>
</feature>
<keyword evidence="1" id="KW-0732">Signal</keyword>
<comment type="caution">
    <text evidence="3">The sequence shown here is derived from an EMBL/GenBank/DDBJ whole genome shotgun (WGS) entry which is preliminary data.</text>
</comment>
<accession>A0AAD7UNX7</accession>
<evidence type="ECO:0000259" key="2">
    <source>
        <dbReference type="Pfam" id="PF00650"/>
    </source>
</evidence>
<dbReference type="CDD" id="cd00170">
    <property type="entry name" value="SEC14"/>
    <property type="match status" value="1"/>
</dbReference>
<protein>
    <recommendedName>
        <fullName evidence="2">CRAL-TRIO domain-containing protein</fullName>
    </recommendedName>
</protein>
<keyword evidence="4" id="KW-1185">Reference proteome</keyword>
<organism evidence="3 4">
    <name type="scientific">Chrysophaeum taylorii</name>
    <dbReference type="NCBI Taxonomy" id="2483200"/>
    <lineage>
        <taxon>Eukaryota</taxon>
        <taxon>Sar</taxon>
        <taxon>Stramenopiles</taxon>
        <taxon>Ochrophyta</taxon>
        <taxon>Pelagophyceae</taxon>
        <taxon>Pelagomonadales</taxon>
        <taxon>Pelagomonadaceae</taxon>
        <taxon>Chrysophaeum</taxon>
    </lineage>
</organism>
<evidence type="ECO:0000313" key="3">
    <source>
        <dbReference type="EMBL" id="KAJ8613983.1"/>
    </source>
</evidence>
<dbReference type="PANTHER" id="PTHR45824:SF29">
    <property type="entry name" value="GH16843P"/>
    <property type="match status" value="1"/>
</dbReference>
<dbReference type="Gene3D" id="3.40.525.10">
    <property type="entry name" value="CRAL-TRIO lipid binding domain"/>
    <property type="match status" value="1"/>
</dbReference>
<dbReference type="InterPro" id="IPR001251">
    <property type="entry name" value="CRAL-TRIO_dom"/>
</dbReference>
<proteinExistence type="predicted"/>
<feature type="signal peptide" evidence="1">
    <location>
        <begin position="1"/>
        <end position="17"/>
    </location>
</feature>
<gene>
    <name evidence="3" type="ORF">CTAYLR_005640</name>
</gene>
<dbReference type="PANTHER" id="PTHR45824">
    <property type="entry name" value="GH16843P"/>
    <property type="match status" value="1"/>
</dbReference>
<name>A0AAD7UNX7_9STRA</name>